<comment type="caution">
    <text evidence="2">The sequence shown here is derived from an EMBL/GenBank/DDBJ whole genome shotgun (WGS) entry which is preliminary data.</text>
</comment>
<dbReference type="RefSeq" id="WP_344370890.1">
    <property type="nucleotide sequence ID" value="NZ_BAAAPW010000002.1"/>
</dbReference>
<keyword evidence="3" id="KW-1185">Reference proteome</keyword>
<evidence type="ECO:0000313" key="2">
    <source>
        <dbReference type="EMBL" id="GAA2031259.1"/>
    </source>
</evidence>
<sequence length="64" mass="7204">MDYAAGFVAMQVHESNLQRAEQRIAQAHAAAERTVVQAASVPGRPRTARAPRRRFHRHAPRFAQ</sequence>
<protein>
    <submittedName>
        <fullName evidence="2">Uncharacterized protein</fullName>
    </submittedName>
</protein>
<accession>A0ABN2U8I0</accession>
<gene>
    <name evidence="2" type="ORF">GCM10009819_13940</name>
</gene>
<proteinExistence type="predicted"/>
<dbReference type="Proteomes" id="UP001501196">
    <property type="component" value="Unassembled WGS sequence"/>
</dbReference>
<dbReference type="EMBL" id="BAAAPW010000002">
    <property type="protein sequence ID" value="GAA2031259.1"/>
    <property type="molecule type" value="Genomic_DNA"/>
</dbReference>
<reference evidence="2 3" key="1">
    <citation type="journal article" date="2019" name="Int. J. Syst. Evol. Microbiol.">
        <title>The Global Catalogue of Microorganisms (GCM) 10K type strain sequencing project: providing services to taxonomists for standard genome sequencing and annotation.</title>
        <authorList>
            <consortium name="The Broad Institute Genomics Platform"/>
            <consortium name="The Broad Institute Genome Sequencing Center for Infectious Disease"/>
            <person name="Wu L."/>
            <person name="Ma J."/>
        </authorList>
    </citation>
    <scope>NUCLEOTIDE SEQUENCE [LARGE SCALE GENOMIC DNA]</scope>
    <source>
        <strain evidence="2 3">JCM 15672</strain>
    </source>
</reference>
<evidence type="ECO:0000313" key="3">
    <source>
        <dbReference type="Proteomes" id="UP001501196"/>
    </source>
</evidence>
<feature type="region of interest" description="Disordered" evidence="1">
    <location>
        <begin position="35"/>
        <end position="64"/>
    </location>
</feature>
<evidence type="ECO:0000256" key="1">
    <source>
        <dbReference type="SAM" id="MobiDB-lite"/>
    </source>
</evidence>
<name>A0ABN2U8I0_9MICO</name>
<feature type="compositionally biased region" description="Basic residues" evidence="1">
    <location>
        <begin position="46"/>
        <end position="64"/>
    </location>
</feature>
<organism evidence="2 3">
    <name type="scientific">Agromyces tropicus</name>
    <dbReference type="NCBI Taxonomy" id="555371"/>
    <lineage>
        <taxon>Bacteria</taxon>
        <taxon>Bacillati</taxon>
        <taxon>Actinomycetota</taxon>
        <taxon>Actinomycetes</taxon>
        <taxon>Micrococcales</taxon>
        <taxon>Microbacteriaceae</taxon>
        <taxon>Agromyces</taxon>
    </lineage>
</organism>